<dbReference type="PROSITE" id="PS50842">
    <property type="entry name" value="EXPANSIN_EG45"/>
    <property type="match status" value="1"/>
</dbReference>
<dbReference type="InterPro" id="IPR044206">
    <property type="entry name" value="EGC1/2"/>
</dbReference>
<evidence type="ECO:0000313" key="6">
    <source>
        <dbReference type="EMBL" id="CAK9169517.1"/>
    </source>
</evidence>
<reference evidence="6 7" key="1">
    <citation type="submission" date="2024-02" db="EMBL/GenBank/DDBJ databases">
        <authorList>
            <person name="Vignale AGUSTIN F."/>
            <person name="Sosa J E."/>
            <person name="Modenutti C."/>
        </authorList>
    </citation>
    <scope>NUCLEOTIDE SEQUENCE [LARGE SCALE GENOMIC DNA]</scope>
</reference>
<dbReference type="Proteomes" id="UP001642360">
    <property type="component" value="Unassembled WGS sequence"/>
</dbReference>
<dbReference type="SUPFAM" id="SSF50685">
    <property type="entry name" value="Barwin-like endoglucanases"/>
    <property type="match status" value="1"/>
</dbReference>
<evidence type="ECO:0000313" key="7">
    <source>
        <dbReference type="Proteomes" id="UP001642360"/>
    </source>
</evidence>
<feature type="domain" description="Expansin-like EG45" evidence="5">
    <location>
        <begin position="51"/>
        <end position="147"/>
    </location>
</feature>
<organism evidence="6 7">
    <name type="scientific">Ilex paraguariensis</name>
    <name type="common">yerba mate</name>
    <dbReference type="NCBI Taxonomy" id="185542"/>
    <lineage>
        <taxon>Eukaryota</taxon>
        <taxon>Viridiplantae</taxon>
        <taxon>Streptophyta</taxon>
        <taxon>Embryophyta</taxon>
        <taxon>Tracheophyta</taxon>
        <taxon>Spermatophyta</taxon>
        <taxon>Magnoliopsida</taxon>
        <taxon>eudicotyledons</taxon>
        <taxon>Gunneridae</taxon>
        <taxon>Pentapetalae</taxon>
        <taxon>asterids</taxon>
        <taxon>campanulids</taxon>
        <taxon>Aquifoliales</taxon>
        <taxon>Aquifoliaceae</taxon>
        <taxon>Ilex</taxon>
    </lineage>
</organism>
<dbReference type="AlphaFoldDB" id="A0ABC8TJ84"/>
<dbReference type="CDD" id="cd22269">
    <property type="entry name" value="DPBB_EG45-like"/>
    <property type="match status" value="1"/>
</dbReference>
<dbReference type="GO" id="GO:0005576">
    <property type="term" value="C:extracellular region"/>
    <property type="evidence" value="ECO:0007669"/>
    <property type="project" value="UniProtKB-SubCell"/>
</dbReference>
<dbReference type="FunFam" id="2.40.40.10:FF:000005">
    <property type="entry name" value="Barwin-related endoglucanase"/>
    <property type="match status" value="1"/>
</dbReference>
<comment type="subcellular location">
    <subcellularLocation>
        <location evidence="1">Secreted</location>
    </subcellularLocation>
</comment>
<evidence type="ECO:0000256" key="3">
    <source>
        <dbReference type="ARBA" id="ARBA00022729"/>
    </source>
</evidence>
<keyword evidence="2" id="KW-0964">Secreted</keyword>
<keyword evidence="7" id="KW-1185">Reference proteome</keyword>
<evidence type="ECO:0000256" key="4">
    <source>
        <dbReference type="SAM" id="SignalP"/>
    </source>
</evidence>
<feature type="signal peptide" evidence="4">
    <location>
        <begin position="1"/>
        <end position="25"/>
    </location>
</feature>
<proteinExistence type="predicted"/>
<comment type="caution">
    <text evidence="6">The sequence shown here is derived from an EMBL/GenBank/DDBJ whole genome shotgun (WGS) entry which is preliminary data.</text>
</comment>
<dbReference type="InterPro" id="IPR007112">
    <property type="entry name" value="Expansin/allergen_DPBB_dom"/>
</dbReference>
<evidence type="ECO:0000256" key="2">
    <source>
        <dbReference type="ARBA" id="ARBA00022525"/>
    </source>
</evidence>
<gene>
    <name evidence="6" type="ORF">ILEXP_LOCUS38961</name>
</gene>
<dbReference type="PANTHER" id="PTHR47295">
    <property type="entry name" value="EG45-LIKE DOMAIN CONTAINING PROTEIN 1-RELATED"/>
    <property type="match status" value="1"/>
</dbReference>
<dbReference type="InterPro" id="IPR036908">
    <property type="entry name" value="RlpA-like_sf"/>
</dbReference>
<protein>
    <recommendedName>
        <fullName evidence="5">Expansin-like EG45 domain-containing protein</fullName>
    </recommendedName>
</protein>
<evidence type="ECO:0000256" key="1">
    <source>
        <dbReference type="ARBA" id="ARBA00004613"/>
    </source>
</evidence>
<name>A0ABC8TJ84_9AQUA</name>
<dbReference type="Gene3D" id="2.40.40.10">
    <property type="entry name" value="RlpA-like domain"/>
    <property type="match status" value="1"/>
</dbReference>
<dbReference type="PANTHER" id="PTHR47295:SF10">
    <property type="entry name" value="EG45-LIKE DOMAIN CONTAINING PROTEIN"/>
    <property type="match status" value="1"/>
</dbReference>
<dbReference type="Pfam" id="PF03330">
    <property type="entry name" value="DPBB_1"/>
    <property type="match status" value="1"/>
</dbReference>
<sequence length="147" mass="15823">MATQPHFSFRAIALVFLPFPLAAFADEGSATFYTPPYWVKEWKRITLFISSFGDATSACNGYNDDGVMIAAASDAIWDNGGACGTRYSVTCLNETNLGDPHPCNGNSVVVTIVDYCPPPGCRGTLDLSQEAFSSIANRDAGKINIHF</sequence>
<feature type="chain" id="PRO_5044879739" description="Expansin-like EG45 domain-containing protein" evidence="4">
    <location>
        <begin position="26"/>
        <end position="147"/>
    </location>
</feature>
<dbReference type="InterPro" id="IPR009009">
    <property type="entry name" value="RlpA-like_DPBB"/>
</dbReference>
<dbReference type="EMBL" id="CAUOFW020005295">
    <property type="protein sequence ID" value="CAK9169517.1"/>
    <property type="molecule type" value="Genomic_DNA"/>
</dbReference>
<evidence type="ECO:0000259" key="5">
    <source>
        <dbReference type="PROSITE" id="PS50842"/>
    </source>
</evidence>
<keyword evidence="3 4" id="KW-0732">Signal</keyword>
<dbReference type="SMART" id="SM00837">
    <property type="entry name" value="DPBB_1"/>
    <property type="match status" value="1"/>
</dbReference>
<accession>A0ABC8TJ84</accession>